<keyword evidence="7" id="KW-0378">Hydrolase</keyword>
<feature type="transmembrane region" description="Helical" evidence="6">
    <location>
        <begin position="82"/>
        <end position="111"/>
    </location>
</feature>
<keyword evidence="2" id="KW-1003">Cell membrane</keyword>
<keyword evidence="4 6" id="KW-1133">Transmembrane helix</keyword>
<feature type="transmembrane region" description="Helical" evidence="6">
    <location>
        <begin position="25"/>
        <end position="44"/>
    </location>
</feature>
<dbReference type="EMBL" id="NQWI01000109">
    <property type="protein sequence ID" value="PDW01783.1"/>
    <property type="molecule type" value="Genomic_DNA"/>
</dbReference>
<proteinExistence type="predicted"/>
<feature type="transmembrane region" description="Helical" evidence="6">
    <location>
        <begin position="56"/>
        <end position="76"/>
    </location>
</feature>
<protein>
    <submittedName>
        <fullName evidence="7">Murein hydrolase regulator LrgA</fullName>
    </submittedName>
</protein>
<dbReference type="Pfam" id="PF03788">
    <property type="entry name" value="LrgA"/>
    <property type="match status" value="1"/>
</dbReference>
<gene>
    <name evidence="7" type="ORF">CJ255_17340</name>
</gene>
<dbReference type="AlphaFoldDB" id="A0A2A6RFR4"/>
<dbReference type="GO" id="GO:0005886">
    <property type="term" value="C:plasma membrane"/>
    <property type="evidence" value="ECO:0007669"/>
    <property type="project" value="UniProtKB-SubCell"/>
</dbReference>
<evidence type="ECO:0000256" key="5">
    <source>
        <dbReference type="ARBA" id="ARBA00023136"/>
    </source>
</evidence>
<dbReference type="InterPro" id="IPR005538">
    <property type="entry name" value="LrgA/CidA"/>
</dbReference>
<evidence type="ECO:0000256" key="3">
    <source>
        <dbReference type="ARBA" id="ARBA00022692"/>
    </source>
</evidence>
<dbReference type="GO" id="GO:0016787">
    <property type="term" value="F:hydrolase activity"/>
    <property type="evidence" value="ECO:0007669"/>
    <property type="project" value="UniProtKB-KW"/>
</dbReference>
<name>A0A2A6RFR4_9CHLR</name>
<evidence type="ECO:0000256" key="6">
    <source>
        <dbReference type="SAM" id="Phobius"/>
    </source>
</evidence>
<evidence type="ECO:0000256" key="2">
    <source>
        <dbReference type="ARBA" id="ARBA00022475"/>
    </source>
</evidence>
<evidence type="ECO:0000256" key="4">
    <source>
        <dbReference type="ARBA" id="ARBA00022989"/>
    </source>
</evidence>
<evidence type="ECO:0000256" key="1">
    <source>
        <dbReference type="ARBA" id="ARBA00004651"/>
    </source>
</evidence>
<dbReference type="PANTHER" id="PTHR33931">
    <property type="entry name" value="HOLIN-LIKE PROTEIN CIDA-RELATED"/>
    <property type="match status" value="1"/>
</dbReference>
<dbReference type="Proteomes" id="UP000220527">
    <property type="component" value="Unassembled WGS sequence"/>
</dbReference>
<dbReference type="PANTHER" id="PTHR33931:SF2">
    <property type="entry name" value="HOLIN-LIKE PROTEIN CIDA"/>
    <property type="match status" value="1"/>
</dbReference>
<dbReference type="RefSeq" id="WP_097645362.1">
    <property type="nucleotide sequence ID" value="NZ_NQWI01000109.1"/>
</dbReference>
<reference evidence="8" key="1">
    <citation type="submission" date="2017-08" db="EMBL/GenBank/DDBJ databases">
        <authorList>
            <person name="Grouzdev D.S."/>
            <person name="Gaisin V.A."/>
            <person name="Rysina M.S."/>
            <person name="Gorlenko V.M."/>
        </authorList>
    </citation>
    <scope>NUCLEOTIDE SEQUENCE [LARGE SCALE GENOMIC DNA]</scope>
    <source>
        <strain evidence="8">Kir15-3F</strain>
    </source>
</reference>
<sequence>MVNAILALLALQLMGEVLVRAFGWPLPGPVVGMLLLFVGLKVRGEVPATLQRVADGLLANLTLLFVPAGVGVMLHLELLAAGWWQLLLTVVVSTLVTLVATATVMQTLLALTQKLRR</sequence>
<keyword evidence="3 6" id="KW-0812">Transmembrane</keyword>
<organism evidence="7 8">
    <name type="scientific">Candidatus Viridilinea mediisalina</name>
    <dbReference type="NCBI Taxonomy" id="2024553"/>
    <lineage>
        <taxon>Bacteria</taxon>
        <taxon>Bacillati</taxon>
        <taxon>Chloroflexota</taxon>
        <taxon>Chloroflexia</taxon>
        <taxon>Chloroflexales</taxon>
        <taxon>Chloroflexineae</taxon>
        <taxon>Oscillochloridaceae</taxon>
        <taxon>Candidatus Viridilinea</taxon>
    </lineage>
</organism>
<accession>A0A2A6RFR4</accession>
<keyword evidence="8" id="KW-1185">Reference proteome</keyword>
<comment type="subcellular location">
    <subcellularLocation>
        <location evidence="1">Cell membrane</location>
        <topology evidence="1">Multi-pass membrane protein</topology>
    </subcellularLocation>
</comment>
<evidence type="ECO:0000313" key="8">
    <source>
        <dbReference type="Proteomes" id="UP000220527"/>
    </source>
</evidence>
<dbReference type="OrthoDB" id="3176438at2"/>
<evidence type="ECO:0000313" key="7">
    <source>
        <dbReference type="EMBL" id="PDW01783.1"/>
    </source>
</evidence>
<keyword evidence="5 6" id="KW-0472">Membrane</keyword>
<comment type="caution">
    <text evidence="7">The sequence shown here is derived from an EMBL/GenBank/DDBJ whole genome shotgun (WGS) entry which is preliminary data.</text>
</comment>